<organism evidence="3 4">
    <name type="scientific">Patella caerulea</name>
    <name type="common">Rayed Mediterranean limpet</name>
    <dbReference type="NCBI Taxonomy" id="87958"/>
    <lineage>
        <taxon>Eukaryota</taxon>
        <taxon>Metazoa</taxon>
        <taxon>Spiralia</taxon>
        <taxon>Lophotrochozoa</taxon>
        <taxon>Mollusca</taxon>
        <taxon>Gastropoda</taxon>
        <taxon>Patellogastropoda</taxon>
        <taxon>Patelloidea</taxon>
        <taxon>Patellidae</taxon>
        <taxon>Patella</taxon>
    </lineage>
</organism>
<keyword evidence="1" id="KW-0472">Membrane</keyword>
<feature type="transmembrane region" description="Helical" evidence="1">
    <location>
        <begin position="514"/>
        <end position="535"/>
    </location>
</feature>
<dbReference type="AlphaFoldDB" id="A0AAN8PHD6"/>
<proteinExistence type="predicted"/>
<evidence type="ECO:0000256" key="2">
    <source>
        <dbReference type="SAM" id="SignalP"/>
    </source>
</evidence>
<feature type="chain" id="PRO_5043032777" description="Ig-like domain-containing protein" evidence="2">
    <location>
        <begin position="20"/>
        <end position="572"/>
    </location>
</feature>
<accession>A0AAN8PHD6</accession>
<sequence length="572" mass="66010">MNWLLSVCLISGLWVQVLVLTTDYTVTRSVIGCHTELLWQMNSSNIGNTINISKDGVQLLYYRIEDSLQDKTEGRYELQLNSVSTDAKENVVNVTLIIANITLTDSGFYDVLMENTRYNRIRLVVVDFDWKNAFNQIEIRVGDIVNIIWKYETSSTEFDIILYRVSPANRKTRKETLARWSNGLLKEQSGNNRLLAELIPGPDGRIGRVELRILDIEPDDINYVYKIGVQFNVDCIVYDEPVTFRESIDFYWLTRTTSLITTPRKSVELIWEYHSKKLADKIIFTRYSNMTSKNENVGMWSRTKGFETYINSTTEFNLNKVIDNKHQGERIILGISKPTTADINRIYYCRVFIEDSFSSISQIQLITERPKLSPVDSVVIKDIGDNLTLIWVYKYRFTAATISIKRKHYYDEKIVELGYWYRDTFELMITDAYKLLFQITPNTTYSNGSAATITVTIVNTTEDDLDSVYICSVTFTDGETCSSQISPAWNINYNAQMSEISVNDPSFIQKPVNVFFMVLAGFILLCVIITISVYIRDKFHHQSARYHEDTFDDKDDSHQLSQLRDPGSVSLL</sequence>
<reference evidence="3 4" key="1">
    <citation type="submission" date="2024-01" db="EMBL/GenBank/DDBJ databases">
        <title>The genome of the rayed Mediterranean limpet Patella caerulea (Linnaeus, 1758).</title>
        <authorList>
            <person name="Anh-Thu Weber A."/>
            <person name="Halstead-Nussloch G."/>
        </authorList>
    </citation>
    <scope>NUCLEOTIDE SEQUENCE [LARGE SCALE GENOMIC DNA]</scope>
    <source>
        <strain evidence="3">AATW-2023a</strain>
        <tissue evidence="3">Whole specimen</tissue>
    </source>
</reference>
<comment type="caution">
    <text evidence="3">The sequence shown here is derived from an EMBL/GenBank/DDBJ whole genome shotgun (WGS) entry which is preliminary data.</text>
</comment>
<keyword evidence="1" id="KW-1133">Transmembrane helix</keyword>
<evidence type="ECO:0000313" key="3">
    <source>
        <dbReference type="EMBL" id="KAK6176174.1"/>
    </source>
</evidence>
<evidence type="ECO:0008006" key="5">
    <source>
        <dbReference type="Google" id="ProtNLM"/>
    </source>
</evidence>
<dbReference type="EMBL" id="JAZGQO010000010">
    <property type="protein sequence ID" value="KAK6176174.1"/>
    <property type="molecule type" value="Genomic_DNA"/>
</dbReference>
<gene>
    <name evidence="3" type="ORF">SNE40_014505</name>
</gene>
<dbReference type="Proteomes" id="UP001347796">
    <property type="component" value="Unassembled WGS sequence"/>
</dbReference>
<feature type="signal peptide" evidence="2">
    <location>
        <begin position="1"/>
        <end position="19"/>
    </location>
</feature>
<protein>
    <recommendedName>
        <fullName evidence="5">Ig-like domain-containing protein</fullName>
    </recommendedName>
</protein>
<keyword evidence="2" id="KW-0732">Signal</keyword>
<evidence type="ECO:0000256" key="1">
    <source>
        <dbReference type="SAM" id="Phobius"/>
    </source>
</evidence>
<evidence type="ECO:0000313" key="4">
    <source>
        <dbReference type="Proteomes" id="UP001347796"/>
    </source>
</evidence>
<name>A0AAN8PHD6_PATCE</name>
<keyword evidence="4" id="KW-1185">Reference proteome</keyword>
<keyword evidence="1" id="KW-0812">Transmembrane</keyword>